<dbReference type="Proteomes" id="UP000007519">
    <property type="component" value="Chromosome"/>
</dbReference>
<feature type="transmembrane region" description="Helical" evidence="8">
    <location>
        <begin position="308"/>
        <end position="325"/>
    </location>
</feature>
<feature type="transmembrane region" description="Helical" evidence="8">
    <location>
        <begin position="189"/>
        <end position="214"/>
    </location>
</feature>
<dbReference type="PANTHER" id="PTHR13285">
    <property type="entry name" value="ACYLTRANSFERASE"/>
    <property type="match status" value="1"/>
</dbReference>
<dbReference type="PIRSF" id="PIRSF500217">
    <property type="entry name" value="AlgI"/>
    <property type="match status" value="1"/>
</dbReference>
<dbReference type="AlphaFoldDB" id="H6L7M6"/>
<evidence type="ECO:0000256" key="8">
    <source>
        <dbReference type="SAM" id="Phobius"/>
    </source>
</evidence>
<dbReference type="GO" id="GO:0042121">
    <property type="term" value="P:alginic acid biosynthetic process"/>
    <property type="evidence" value="ECO:0007669"/>
    <property type="project" value="InterPro"/>
</dbReference>
<evidence type="ECO:0000256" key="7">
    <source>
        <dbReference type="PIRNR" id="PIRNR016636"/>
    </source>
</evidence>
<comment type="similarity">
    <text evidence="2 7">Belongs to the membrane-bound acyltransferase family.</text>
</comment>
<dbReference type="RefSeq" id="WP_014373305.1">
    <property type="nucleotide sequence ID" value="NC_016940.1"/>
</dbReference>
<feature type="transmembrane region" description="Helical" evidence="8">
    <location>
        <begin position="331"/>
        <end position="349"/>
    </location>
</feature>
<protein>
    <submittedName>
        <fullName evidence="9">Membrane bound O-acyl transferase MBOAT family protein</fullName>
    </submittedName>
</protein>
<keyword evidence="7 9" id="KW-0808">Transferase</keyword>
<sequence length="477" mass="55494">MVFASLIFLTVFLPLHLVLYYAVDNKTYRNILLTLFSLAFYAWGEPVWIILLIISALVDYGNGRWIEHFRGTAHAKWGLISSLLVNLGLLATFKYNVFLYENFNALFGTAFEPTKYALPIGISFYSFQTISYTVDVYRGQVKAQKSFLRFLMFVSLFHQLVAGPIVRYSDIEDNINNRKETAYDISQGILRFCIGLFKKVFIANVAGGLAVLYLGEPGNPLDLSTITVAEAWFGIFMFALQIYYDFSGYSDMAIGLGRMFGFHYYENFNYPYIAKSTADFWRRWHMSLGSFFKDYIYIPLGGNRKGKLRGYLNLFIVWFLTGLWHGASWNFVFWGLYFGVLILLERLILNKIFKRLPAIFSHAYLLIAVMFSWVLFYFEDSNQLFQFFEIMVGASENSLWNFKLGLVLKEHAYWLALAVLLCLPIYPPFGRWFENKLRFQSGLLYWWSLGIIQLILLLVSMALLVGDSFNPFIYYRF</sequence>
<gene>
    <name evidence="9" type="ordered locus">SGRA_0319</name>
</gene>
<reference evidence="9 10" key="1">
    <citation type="journal article" date="2012" name="Stand. Genomic Sci.">
        <title>Complete genome sequencing and analysis of Saprospira grandis str. Lewin, a predatory marine bacterium.</title>
        <authorList>
            <person name="Saw J.H."/>
            <person name="Yuryev A."/>
            <person name="Kanbe M."/>
            <person name="Hou S."/>
            <person name="Young A.G."/>
            <person name="Aizawa S."/>
            <person name="Alam M."/>
        </authorList>
    </citation>
    <scope>NUCLEOTIDE SEQUENCE [LARGE SCALE GENOMIC DNA]</scope>
    <source>
        <strain evidence="9 10">Lewin</strain>
    </source>
</reference>
<keyword evidence="10" id="KW-1185">Reference proteome</keyword>
<dbReference type="EMBL" id="CP002831">
    <property type="protein sequence ID" value="AFC23058.1"/>
    <property type="molecule type" value="Genomic_DNA"/>
</dbReference>
<dbReference type="Pfam" id="PF03062">
    <property type="entry name" value="MBOAT"/>
    <property type="match status" value="1"/>
</dbReference>
<feature type="transmembrane region" description="Helical" evidence="8">
    <location>
        <begin position="35"/>
        <end position="57"/>
    </location>
</feature>
<evidence type="ECO:0000256" key="1">
    <source>
        <dbReference type="ARBA" id="ARBA00004651"/>
    </source>
</evidence>
<dbReference type="KEGG" id="sgn:SGRA_0319"/>
<keyword evidence="6 7" id="KW-0472">Membrane</keyword>
<dbReference type="InterPro" id="IPR028362">
    <property type="entry name" value="AlgI"/>
</dbReference>
<feature type="transmembrane region" description="Helical" evidence="8">
    <location>
        <begin position="444"/>
        <end position="465"/>
    </location>
</feature>
<dbReference type="eggNOG" id="COG1696">
    <property type="taxonomic scope" value="Bacteria"/>
</dbReference>
<evidence type="ECO:0000313" key="10">
    <source>
        <dbReference type="Proteomes" id="UP000007519"/>
    </source>
</evidence>
<dbReference type="GO" id="GO:0016746">
    <property type="term" value="F:acyltransferase activity"/>
    <property type="evidence" value="ECO:0007669"/>
    <property type="project" value="UniProtKB-KW"/>
</dbReference>
<feature type="transmembrane region" description="Helical" evidence="8">
    <location>
        <begin position="412"/>
        <end position="432"/>
    </location>
</feature>
<dbReference type="InterPro" id="IPR051085">
    <property type="entry name" value="MB_O-acyltransferase"/>
</dbReference>
<organism evidence="9 10">
    <name type="scientific">Saprospira grandis (strain Lewin)</name>
    <dbReference type="NCBI Taxonomy" id="984262"/>
    <lineage>
        <taxon>Bacteria</taxon>
        <taxon>Pseudomonadati</taxon>
        <taxon>Bacteroidota</taxon>
        <taxon>Saprospiria</taxon>
        <taxon>Saprospirales</taxon>
        <taxon>Saprospiraceae</taxon>
        <taxon>Saprospira</taxon>
    </lineage>
</organism>
<evidence type="ECO:0000256" key="2">
    <source>
        <dbReference type="ARBA" id="ARBA00010323"/>
    </source>
</evidence>
<evidence type="ECO:0000256" key="3">
    <source>
        <dbReference type="ARBA" id="ARBA00022475"/>
    </source>
</evidence>
<dbReference type="InterPro" id="IPR004299">
    <property type="entry name" value="MBOAT_fam"/>
</dbReference>
<dbReference type="GO" id="GO:0005886">
    <property type="term" value="C:plasma membrane"/>
    <property type="evidence" value="ECO:0007669"/>
    <property type="project" value="UniProtKB-SubCell"/>
</dbReference>
<keyword evidence="4 8" id="KW-0812">Transmembrane</keyword>
<evidence type="ECO:0000256" key="6">
    <source>
        <dbReference type="ARBA" id="ARBA00023136"/>
    </source>
</evidence>
<keyword evidence="3 7" id="KW-1003">Cell membrane</keyword>
<evidence type="ECO:0000313" key="9">
    <source>
        <dbReference type="EMBL" id="AFC23058.1"/>
    </source>
</evidence>
<dbReference type="InterPro" id="IPR024194">
    <property type="entry name" value="Ac/AlaTfrase_AlgI/DltB"/>
</dbReference>
<dbReference type="STRING" id="984262.SGRA_0319"/>
<feature type="transmembrane region" description="Helical" evidence="8">
    <location>
        <begin position="356"/>
        <end position="378"/>
    </location>
</feature>
<dbReference type="PIRSF" id="PIRSF016636">
    <property type="entry name" value="AlgI_DltB"/>
    <property type="match status" value="1"/>
</dbReference>
<comment type="subcellular location">
    <subcellularLocation>
        <location evidence="1">Cell membrane</location>
        <topology evidence="1">Multi-pass membrane protein</topology>
    </subcellularLocation>
</comment>
<feature type="transmembrane region" description="Helical" evidence="8">
    <location>
        <begin position="6"/>
        <end position="23"/>
    </location>
</feature>
<feature type="transmembrane region" description="Helical" evidence="8">
    <location>
        <begin position="77"/>
        <end position="95"/>
    </location>
</feature>
<evidence type="ECO:0000256" key="4">
    <source>
        <dbReference type="ARBA" id="ARBA00022692"/>
    </source>
</evidence>
<dbReference type="HOGENOM" id="CLU_025255_1_3_10"/>
<keyword evidence="7" id="KW-0012">Acyltransferase</keyword>
<name>H6L7M6_SAPGL</name>
<evidence type="ECO:0000256" key="5">
    <source>
        <dbReference type="ARBA" id="ARBA00022989"/>
    </source>
</evidence>
<accession>H6L7M6</accession>
<dbReference type="PANTHER" id="PTHR13285:SF18">
    <property type="entry name" value="PROTEIN-CYSTEINE N-PALMITOYLTRANSFERASE RASP"/>
    <property type="match status" value="1"/>
</dbReference>
<proteinExistence type="inferred from homology"/>
<dbReference type="OrthoDB" id="9805788at2"/>
<keyword evidence="5 8" id="KW-1133">Transmembrane helix</keyword>
<feature type="transmembrane region" description="Helical" evidence="8">
    <location>
        <begin position="226"/>
        <end position="244"/>
    </location>
</feature>